<name>W2X6Z7_PHYNI</name>
<accession>W2X6Z7</accession>
<reference evidence="2 3" key="1">
    <citation type="submission" date="2013-11" db="EMBL/GenBank/DDBJ databases">
        <title>The Genome Sequence of Phytophthora parasitica CJ01A1.</title>
        <authorList>
            <consortium name="The Broad Institute Genomics Platform"/>
            <person name="Russ C."/>
            <person name="Tyler B."/>
            <person name="Panabieres F."/>
            <person name="Shan W."/>
            <person name="Tripathy S."/>
            <person name="Grunwald N."/>
            <person name="Machado M."/>
            <person name="Johnson C.S."/>
            <person name="Walker B."/>
            <person name="Young S.K."/>
            <person name="Zeng Q."/>
            <person name="Gargeya S."/>
            <person name="Fitzgerald M."/>
            <person name="Haas B."/>
            <person name="Abouelleil A."/>
            <person name="Allen A.W."/>
            <person name="Alvarado L."/>
            <person name="Arachchi H.M."/>
            <person name="Berlin A.M."/>
            <person name="Chapman S.B."/>
            <person name="Gainer-Dewar J."/>
            <person name="Goldberg J."/>
            <person name="Griggs A."/>
            <person name="Gujja S."/>
            <person name="Hansen M."/>
            <person name="Howarth C."/>
            <person name="Imamovic A."/>
            <person name="Ireland A."/>
            <person name="Larimer J."/>
            <person name="McCowan C."/>
            <person name="Murphy C."/>
            <person name="Pearson M."/>
            <person name="Poon T.W."/>
            <person name="Priest M."/>
            <person name="Roberts A."/>
            <person name="Saif S."/>
            <person name="Shea T."/>
            <person name="Sisk P."/>
            <person name="Sykes S."/>
            <person name="Wortman J."/>
            <person name="Nusbaum C."/>
            <person name="Birren B."/>
        </authorList>
    </citation>
    <scope>NUCLEOTIDE SEQUENCE [LARGE SCALE GENOMIC DNA]</scope>
    <source>
        <strain evidence="2 3">CJ01A1</strain>
    </source>
</reference>
<feature type="region of interest" description="Disordered" evidence="1">
    <location>
        <begin position="82"/>
        <end position="101"/>
    </location>
</feature>
<evidence type="ECO:0000313" key="2">
    <source>
        <dbReference type="EMBL" id="ETP18610.1"/>
    </source>
</evidence>
<dbReference type="EMBL" id="ANIX01001433">
    <property type="protein sequence ID" value="ETP18610.1"/>
    <property type="molecule type" value="Genomic_DNA"/>
</dbReference>
<evidence type="ECO:0000256" key="1">
    <source>
        <dbReference type="SAM" id="MobiDB-lite"/>
    </source>
</evidence>
<organism evidence="2 3">
    <name type="scientific">Phytophthora nicotianae CJ01A1</name>
    <dbReference type="NCBI Taxonomy" id="1317063"/>
    <lineage>
        <taxon>Eukaryota</taxon>
        <taxon>Sar</taxon>
        <taxon>Stramenopiles</taxon>
        <taxon>Oomycota</taxon>
        <taxon>Peronosporomycetes</taxon>
        <taxon>Peronosporales</taxon>
        <taxon>Peronosporaceae</taxon>
        <taxon>Phytophthora</taxon>
    </lineage>
</organism>
<feature type="compositionally biased region" description="Basic and acidic residues" evidence="1">
    <location>
        <begin position="19"/>
        <end position="30"/>
    </location>
</feature>
<dbReference type="AlphaFoldDB" id="W2X6Z7"/>
<gene>
    <name evidence="2" type="ORF">F441_07190</name>
</gene>
<comment type="caution">
    <text evidence="2">The sequence shown here is derived from an EMBL/GenBank/DDBJ whole genome shotgun (WGS) entry which is preliminary data.</text>
</comment>
<protein>
    <submittedName>
        <fullName evidence="2">Uncharacterized protein</fullName>
    </submittedName>
</protein>
<dbReference type="Proteomes" id="UP000018958">
    <property type="component" value="Unassembled WGS sequence"/>
</dbReference>
<proteinExistence type="predicted"/>
<feature type="region of interest" description="Disordered" evidence="1">
    <location>
        <begin position="1"/>
        <end position="70"/>
    </location>
</feature>
<sequence>MGSASWSELDSPADLPDADDSRRPPRERKGSIPYRMGANMGARSKPSLRRTPTAQGLSLQHVPHKPPETSLLAVPPAQAVHHVGRNHGMDGPWLRPTVCAA</sequence>
<evidence type="ECO:0000313" key="3">
    <source>
        <dbReference type="Proteomes" id="UP000018958"/>
    </source>
</evidence>